<gene>
    <name evidence="1" type="ORF">MJO28_000006</name>
</gene>
<comment type="caution">
    <text evidence="1">The sequence shown here is derived from an EMBL/GenBank/DDBJ whole genome shotgun (WGS) entry which is preliminary data.</text>
</comment>
<dbReference type="Proteomes" id="UP001060170">
    <property type="component" value="Chromosome 1"/>
</dbReference>
<evidence type="ECO:0000313" key="2">
    <source>
        <dbReference type="Proteomes" id="UP001060170"/>
    </source>
</evidence>
<name>A0ACC0EWQ9_9BASI</name>
<accession>A0ACC0EWQ9</accession>
<reference evidence="2" key="1">
    <citation type="journal article" date="2018" name="BMC Genomics">
        <title>Genomic insights into host adaptation between the wheat stripe rust pathogen (Puccinia striiformis f. sp. tritici) and the barley stripe rust pathogen (Puccinia striiformis f. sp. hordei).</title>
        <authorList>
            <person name="Xia C."/>
            <person name="Wang M."/>
            <person name="Yin C."/>
            <person name="Cornejo O.E."/>
            <person name="Hulbert S.H."/>
            <person name="Chen X."/>
        </authorList>
    </citation>
    <scope>NUCLEOTIDE SEQUENCE [LARGE SCALE GENOMIC DNA]</scope>
    <source>
        <strain evidence="2">93-210</strain>
    </source>
</reference>
<proteinExistence type="predicted"/>
<sequence>MLPAKLARMAASGSLLGAATRFKLGGSATEQITNRFKLNGPGVDDSLGAQHPSLYWMAAPNIDSDATIRPSFAGSSKVHAIKHGSHFRSAKTSQAFVTPSSTVARGWLEIKTSPDLILKRGRDFSEGLRNPTPFLQDEYMSPVIFIRKPTGIHRHANAGTAARIRELRHCFRDSGVTPDAVERRGTTTCSHGDARGGVSTTHSRGFKNNKSGQVIAPV</sequence>
<organism evidence="1 2">
    <name type="scientific">Puccinia striiformis f. sp. tritici</name>
    <dbReference type="NCBI Taxonomy" id="168172"/>
    <lineage>
        <taxon>Eukaryota</taxon>
        <taxon>Fungi</taxon>
        <taxon>Dikarya</taxon>
        <taxon>Basidiomycota</taxon>
        <taxon>Pucciniomycotina</taxon>
        <taxon>Pucciniomycetes</taxon>
        <taxon>Pucciniales</taxon>
        <taxon>Pucciniaceae</taxon>
        <taxon>Puccinia</taxon>
    </lineage>
</organism>
<evidence type="ECO:0000313" key="1">
    <source>
        <dbReference type="EMBL" id="KAI7961912.1"/>
    </source>
</evidence>
<protein>
    <submittedName>
        <fullName evidence="1">Uncharacterized protein</fullName>
    </submittedName>
</protein>
<reference evidence="2" key="2">
    <citation type="journal article" date="2018" name="Mol. Plant Microbe Interact.">
        <title>Genome sequence resources for the wheat stripe rust pathogen (Puccinia striiformis f. sp. tritici) and the barley stripe rust pathogen (Puccinia striiformis f. sp. hordei).</title>
        <authorList>
            <person name="Xia C."/>
            <person name="Wang M."/>
            <person name="Yin C."/>
            <person name="Cornejo O.E."/>
            <person name="Hulbert S.H."/>
            <person name="Chen X."/>
        </authorList>
    </citation>
    <scope>NUCLEOTIDE SEQUENCE [LARGE SCALE GENOMIC DNA]</scope>
    <source>
        <strain evidence="2">93-210</strain>
    </source>
</reference>
<dbReference type="EMBL" id="CM045865">
    <property type="protein sequence ID" value="KAI7961912.1"/>
    <property type="molecule type" value="Genomic_DNA"/>
</dbReference>
<reference evidence="1 2" key="3">
    <citation type="journal article" date="2022" name="Microbiol. Spectr.">
        <title>Folding features and dynamics of 3D genome architecture in plant fungal pathogens.</title>
        <authorList>
            <person name="Xia C."/>
        </authorList>
    </citation>
    <scope>NUCLEOTIDE SEQUENCE [LARGE SCALE GENOMIC DNA]</scope>
    <source>
        <strain evidence="1 2">93-210</strain>
    </source>
</reference>
<keyword evidence="2" id="KW-1185">Reference proteome</keyword>